<accession>A0A226QR78</accession>
<dbReference type="Proteomes" id="UP000198394">
    <property type="component" value="Unassembled WGS sequence"/>
</dbReference>
<name>A0A226QR78_9BACL</name>
<gene>
    <name evidence="1" type="ORF">B9L23_09025</name>
</gene>
<evidence type="ECO:0000313" key="2">
    <source>
        <dbReference type="Proteomes" id="UP000198394"/>
    </source>
</evidence>
<proteinExistence type="predicted"/>
<sequence>MRLPSLYGFYKYYFNYPLKGKRNYALAIREAERQIYNAFDLRDESYITDYEHQLYPRQLTISFLKKLYQLMNERYDQPIFDLDYHRNSIHIPKELLTGRIRLDIDFGYFYDRNAKQIILLEYGKLNDVSYWIPVFKTLVTSFELTTMLPTNIETIAFWDLSKGLTYEESYHNGITAPVEQVLKIARKIVNERRRG</sequence>
<protein>
    <submittedName>
        <fullName evidence="1">Uncharacterized protein</fullName>
    </submittedName>
</protein>
<keyword evidence="2" id="KW-1185">Reference proteome</keyword>
<organism evidence="1 2">
    <name type="scientific">Parageobacillus galactosidasius</name>
    <dbReference type="NCBI Taxonomy" id="883812"/>
    <lineage>
        <taxon>Bacteria</taxon>
        <taxon>Bacillati</taxon>
        <taxon>Bacillota</taxon>
        <taxon>Bacilli</taxon>
        <taxon>Bacillales</taxon>
        <taxon>Anoxybacillaceae</taxon>
        <taxon>Parageobacillus</taxon>
    </lineage>
</organism>
<dbReference type="RefSeq" id="WP_089097411.1">
    <property type="nucleotide sequence ID" value="NZ_NDYL01000001.1"/>
</dbReference>
<dbReference type="AlphaFoldDB" id="A0A226QR78"/>
<dbReference type="EMBL" id="NDYL01000001">
    <property type="protein sequence ID" value="OXB94971.1"/>
    <property type="molecule type" value="Genomic_DNA"/>
</dbReference>
<reference evidence="1 2" key="1">
    <citation type="submission" date="2017-04" db="EMBL/GenBank/DDBJ databases">
        <title>The genome sequence of Parageobacillus galactosidasius DSM 18751.</title>
        <authorList>
            <person name="Ramaloko W.T."/>
            <person name="Koen N."/>
            <person name="Polliack S."/>
            <person name="Aliyu H."/>
            <person name="Lebre P."/>
            <person name="Mohr T."/>
            <person name="Oswald F."/>
            <person name="Zwick M."/>
            <person name="Neumann A."/>
            <person name="Syldatk C."/>
            <person name="Cowan D."/>
            <person name="De Maayer P."/>
        </authorList>
    </citation>
    <scope>NUCLEOTIDE SEQUENCE [LARGE SCALE GENOMIC DNA]</scope>
    <source>
        <strain evidence="1 2">DSM 18751</strain>
    </source>
</reference>
<comment type="caution">
    <text evidence="1">The sequence shown here is derived from an EMBL/GenBank/DDBJ whole genome shotgun (WGS) entry which is preliminary data.</text>
</comment>
<evidence type="ECO:0000313" key="1">
    <source>
        <dbReference type="EMBL" id="OXB94971.1"/>
    </source>
</evidence>